<dbReference type="OrthoDB" id="7024680at2"/>
<accession>A0A5R8YLD6</accession>
<evidence type="ECO:0000313" key="2">
    <source>
        <dbReference type="Proteomes" id="UP000309819"/>
    </source>
</evidence>
<dbReference type="Pfam" id="PF11275">
    <property type="entry name" value="DUF3077"/>
    <property type="match status" value="1"/>
</dbReference>
<name>A0A5R8YLD6_9PSED</name>
<comment type="caution">
    <text evidence="1">The sequence shown here is derived from an EMBL/GenBank/DDBJ whole genome shotgun (WGS) entry which is preliminary data.</text>
</comment>
<protein>
    <submittedName>
        <fullName evidence="1">DUF3077 domain-containing protein</fullName>
    </submittedName>
</protein>
<sequence>MSEHTLDPLGKLGWTVGTATCMEGAVEGKRLFQVVPGNCADHALEQASILLASARRASFIGVMDNEPTLVWAAHYLGEMAKALMDDAHRGMHKSGCPAR</sequence>
<gene>
    <name evidence="1" type="ORF">FEM01_23005</name>
</gene>
<organism evidence="1 2">
    <name type="scientific">Pseudomonas mosselii</name>
    <dbReference type="NCBI Taxonomy" id="78327"/>
    <lineage>
        <taxon>Bacteria</taxon>
        <taxon>Pseudomonadati</taxon>
        <taxon>Pseudomonadota</taxon>
        <taxon>Gammaproteobacteria</taxon>
        <taxon>Pseudomonadales</taxon>
        <taxon>Pseudomonadaceae</taxon>
        <taxon>Pseudomonas</taxon>
    </lineage>
</organism>
<dbReference type="Proteomes" id="UP000309819">
    <property type="component" value="Unassembled WGS sequence"/>
</dbReference>
<keyword evidence="2" id="KW-1185">Reference proteome</keyword>
<proteinExistence type="predicted"/>
<evidence type="ECO:0000313" key="1">
    <source>
        <dbReference type="EMBL" id="TLP53481.1"/>
    </source>
</evidence>
<dbReference type="EMBL" id="VAUO01000021">
    <property type="protein sequence ID" value="TLP53481.1"/>
    <property type="molecule type" value="Genomic_DNA"/>
</dbReference>
<dbReference type="RefSeq" id="WP_138221748.1">
    <property type="nucleotide sequence ID" value="NZ_VAUO01000021.1"/>
</dbReference>
<dbReference type="AlphaFoldDB" id="A0A5R8YLD6"/>
<reference evidence="1 2" key="1">
    <citation type="submission" date="2019-05" db="EMBL/GenBank/DDBJ databases">
        <title>Pseudomonas sp. SC006 isolated from lettuce that can produce HBGAs.</title>
        <authorList>
            <person name="Wang D."/>
            <person name="Liao N."/>
            <person name="Liu D."/>
            <person name="Zhang Z."/>
            <person name="Zou S."/>
        </authorList>
    </citation>
    <scope>NUCLEOTIDE SEQUENCE [LARGE SCALE GENOMIC DNA]</scope>
    <source>
        <strain evidence="1 2">SC006</strain>
    </source>
</reference>
<dbReference type="InterPro" id="IPR021427">
    <property type="entry name" value="DUF3077"/>
</dbReference>